<dbReference type="EMBL" id="OB677786">
    <property type="protein sequence ID" value="CAD7236277.1"/>
    <property type="molecule type" value="Genomic_DNA"/>
</dbReference>
<keyword evidence="8" id="KW-0687">Ribonucleoprotein</keyword>
<keyword evidence="7 9" id="KW-0408">Iron</keyword>
<dbReference type="FunFam" id="1.20.1260.10:FF:000001">
    <property type="entry name" value="Non-heme ferritin"/>
    <property type="match status" value="1"/>
</dbReference>
<dbReference type="InterPro" id="IPR009078">
    <property type="entry name" value="Ferritin-like_SF"/>
</dbReference>
<evidence type="ECO:0000256" key="9">
    <source>
        <dbReference type="PIRSR" id="PIRSR601519-1"/>
    </source>
</evidence>
<dbReference type="EC" id="1.16.3.1" evidence="10"/>
<evidence type="ECO:0000256" key="7">
    <source>
        <dbReference type="ARBA" id="ARBA00023004"/>
    </source>
</evidence>
<name>A0A7R8ZVV3_9CRUS</name>
<dbReference type="AlphaFoldDB" id="A0A7R8ZVV3"/>
<dbReference type="InterPro" id="IPR009040">
    <property type="entry name" value="Ferritin-like_diiron"/>
</dbReference>
<feature type="binding site" evidence="9">
    <location>
        <position position="89"/>
    </location>
    <ligand>
        <name>Fe cation</name>
        <dbReference type="ChEBI" id="CHEBI:24875"/>
        <label>1</label>
    </ligand>
</feature>
<dbReference type="GO" id="GO:0005829">
    <property type="term" value="C:cytosol"/>
    <property type="evidence" value="ECO:0007669"/>
    <property type="project" value="TreeGrafter"/>
</dbReference>
<dbReference type="InterPro" id="IPR037147">
    <property type="entry name" value="Ribosomal_bL28_sf"/>
</dbReference>
<evidence type="ECO:0000256" key="5">
    <source>
        <dbReference type="ARBA" id="ARBA00022980"/>
    </source>
</evidence>
<dbReference type="NCBIfam" id="TIGR00009">
    <property type="entry name" value="L28"/>
    <property type="match status" value="1"/>
</dbReference>
<dbReference type="InterPro" id="IPR026569">
    <property type="entry name" value="Ribosomal_bL28"/>
</dbReference>
<feature type="binding site" evidence="9">
    <location>
        <position position="45"/>
    </location>
    <ligand>
        <name>Fe cation</name>
        <dbReference type="ChEBI" id="CHEBI:24875"/>
        <label>1</label>
    </ligand>
</feature>
<evidence type="ECO:0000256" key="2">
    <source>
        <dbReference type="ARBA" id="ARBA00008760"/>
    </source>
</evidence>
<dbReference type="PANTHER" id="PTHR11431:SF127">
    <property type="entry name" value="BACTERIAL NON-HEME FERRITIN"/>
    <property type="match status" value="1"/>
</dbReference>
<dbReference type="InterPro" id="IPR034704">
    <property type="entry name" value="Ribosomal_bL28/bL31-like_sf"/>
</dbReference>
<keyword evidence="3 10" id="KW-0409">Iron storage</keyword>
<dbReference type="GO" id="GO:0006826">
    <property type="term" value="P:iron ion transport"/>
    <property type="evidence" value="ECO:0007669"/>
    <property type="project" value="InterPro"/>
</dbReference>
<dbReference type="GO" id="GO:0004322">
    <property type="term" value="F:ferroxidase activity"/>
    <property type="evidence" value="ECO:0007669"/>
    <property type="project" value="UniProtKB-EC"/>
</dbReference>
<gene>
    <name evidence="11" type="ORF">CTOB1V02_LOCUS14092</name>
</gene>
<dbReference type="GO" id="GO:1990904">
    <property type="term" value="C:ribonucleoprotein complex"/>
    <property type="evidence" value="ECO:0007669"/>
    <property type="project" value="UniProtKB-KW"/>
</dbReference>
<proteinExistence type="inferred from homology"/>
<dbReference type="InterPro" id="IPR012347">
    <property type="entry name" value="Ferritin-like"/>
</dbReference>
<comment type="similarity">
    <text evidence="1 10">Belongs to the ferritin family.</text>
</comment>
<evidence type="ECO:0000256" key="1">
    <source>
        <dbReference type="ARBA" id="ARBA00007513"/>
    </source>
</evidence>
<evidence type="ECO:0000313" key="11">
    <source>
        <dbReference type="EMBL" id="CAD7236277.1"/>
    </source>
</evidence>
<dbReference type="PROSITE" id="PS50905">
    <property type="entry name" value="FERRITIN_LIKE"/>
    <property type="match status" value="1"/>
</dbReference>
<dbReference type="PANTHER" id="PTHR11431">
    <property type="entry name" value="FERRITIN"/>
    <property type="match status" value="1"/>
</dbReference>
<dbReference type="InterPro" id="IPR008331">
    <property type="entry name" value="Ferritin_DPS_dom"/>
</dbReference>
<feature type="binding site" evidence="9">
    <location>
        <position position="122"/>
    </location>
    <ligand>
        <name>Fe cation</name>
        <dbReference type="ChEBI" id="CHEBI:24875"/>
        <label>1</label>
    </ligand>
</feature>
<dbReference type="GO" id="GO:0006412">
    <property type="term" value="P:translation"/>
    <property type="evidence" value="ECO:0007669"/>
    <property type="project" value="InterPro"/>
</dbReference>
<dbReference type="GO" id="GO:0006879">
    <property type="term" value="P:intracellular iron ion homeostasis"/>
    <property type="evidence" value="ECO:0007669"/>
    <property type="project" value="UniProtKB-KW"/>
</dbReference>
<comment type="similarity">
    <text evidence="2">Belongs to the bacterial ribosomal protein bL28 family.</text>
</comment>
<dbReference type="OrthoDB" id="186462at2759"/>
<dbReference type="Gene3D" id="2.30.170.40">
    <property type="entry name" value="Ribosomal protein L28/L24"/>
    <property type="match status" value="1"/>
</dbReference>
<evidence type="ECO:0000256" key="6">
    <source>
        <dbReference type="ARBA" id="ARBA00023002"/>
    </source>
</evidence>
<dbReference type="InterPro" id="IPR001519">
    <property type="entry name" value="Ferritin"/>
</dbReference>
<dbReference type="GO" id="GO:0003735">
    <property type="term" value="F:structural constituent of ribosome"/>
    <property type="evidence" value="ECO:0007669"/>
    <property type="project" value="InterPro"/>
</dbReference>
<keyword evidence="5" id="KW-0689">Ribosomal protein</keyword>
<feature type="binding site" evidence="9">
    <location>
        <position position="48"/>
    </location>
    <ligand>
        <name>Fe cation</name>
        <dbReference type="ChEBI" id="CHEBI:24875"/>
        <label>1</label>
    </ligand>
</feature>
<dbReference type="GO" id="GO:0042802">
    <property type="term" value="F:identical protein binding"/>
    <property type="evidence" value="ECO:0007669"/>
    <property type="project" value="UniProtKB-ARBA"/>
</dbReference>
<reference evidence="11" key="1">
    <citation type="submission" date="2020-11" db="EMBL/GenBank/DDBJ databases">
        <authorList>
            <person name="Tran Van P."/>
        </authorList>
    </citation>
    <scope>NUCLEOTIDE SEQUENCE</scope>
</reference>
<comment type="function">
    <text evidence="10">Stores iron in a soluble, non-toxic, readily available form. Important for iron homeostasis. Iron is taken up in the ferrous form and deposited as ferric hydroxides after oxidation.</text>
</comment>
<dbReference type="GO" id="GO:0005840">
    <property type="term" value="C:ribosome"/>
    <property type="evidence" value="ECO:0007669"/>
    <property type="project" value="UniProtKB-KW"/>
</dbReference>
<keyword evidence="4 9" id="KW-0479">Metal-binding</keyword>
<organism evidence="11">
    <name type="scientific">Cyprideis torosa</name>
    <dbReference type="NCBI Taxonomy" id="163714"/>
    <lineage>
        <taxon>Eukaryota</taxon>
        <taxon>Metazoa</taxon>
        <taxon>Ecdysozoa</taxon>
        <taxon>Arthropoda</taxon>
        <taxon>Crustacea</taxon>
        <taxon>Oligostraca</taxon>
        <taxon>Ostracoda</taxon>
        <taxon>Podocopa</taxon>
        <taxon>Podocopida</taxon>
        <taxon>Cytherocopina</taxon>
        <taxon>Cytheroidea</taxon>
        <taxon>Cytherideidae</taxon>
        <taxon>Cyprideis</taxon>
    </lineage>
</organism>
<comment type="catalytic activity">
    <reaction evidence="10">
        <text>4 Fe(2+) + O2 + 4 H(+) = 4 Fe(3+) + 2 H2O</text>
        <dbReference type="Rhea" id="RHEA:11148"/>
        <dbReference type="ChEBI" id="CHEBI:15377"/>
        <dbReference type="ChEBI" id="CHEBI:15378"/>
        <dbReference type="ChEBI" id="CHEBI:15379"/>
        <dbReference type="ChEBI" id="CHEBI:29033"/>
        <dbReference type="ChEBI" id="CHEBI:29034"/>
        <dbReference type="EC" id="1.16.3.1"/>
    </reaction>
</comment>
<accession>A0A7R8ZVV3</accession>
<dbReference type="Gene3D" id="1.20.1260.10">
    <property type="match status" value="1"/>
</dbReference>
<dbReference type="Pfam" id="PF00830">
    <property type="entry name" value="Ribosomal_L28"/>
    <property type="match status" value="1"/>
</dbReference>
<sequence>MEAALNNQVNKEMFSSYLYLSMSAYFDSKNLNGMSQWMKLQSQEEYEHAMKFYDFILRVGGEVKLAAIDAPQTEWEGPLAIFEDSLNHERYISKSIHEIMDLAVEEKDHPTKSFLQWFVDEQVEEEDTVQQIVENFKMIGDSKGGLFMFDRELDLEKFMSRKCELTGIGPITGSSISHAHNKTKRRFLPNLHKKKIWVKELNRFVTVKLSSKALKTLAKNGTSELAKLVQTKKIKVS</sequence>
<dbReference type="InterPro" id="IPR001383">
    <property type="entry name" value="Ribosomal_bL28_bact-type"/>
</dbReference>
<dbReference type="SUPFAM" id="SSF143800">
    <property type="entry name" value="L28p-like"/>
    <property type="match status" value="1"/>
</dbReference>
<dbReference type="GO" id="GO:0008198">
    <property type="term" value="F:ferrous iron binding"/>
    <property type="evidence" value="ECO:0007669"/>
    <property type="project" value="TreeGrafter"/>
</dbReference>
<evidence type="ECO:0000256" key="4">
    <source>
        <dbReference type="ARBA" id="ARBA00022723"/>
    </source>
</evidence>
<dbReference type="SUPFAM" id="SSF47240">
    <property type="entry name" value="Ferritin-like"/>
    <property type="match status" value="1"/>
</dbReference>
<dbReference type="InterPro" id="IPR041719">
    <property type="entry name" value="Ferritin_prok"/>
</dbReference>
<keyword evidence="6 10" id="KW-0560">Oxidoreductase</keyword>
<feature type="binding site" evidence="9">
    <location>
        <position position="12"/>
    </location>
    <ligand>
        <name>Fe cation</name>
        <dbReference type="ChEBI" id="CHEBI:24875"/>
        <label>1</label>
    </ligand>
</feature>
<protein>
    <recommendedName>
        <fullName evidence="10">Ferritin</fullName>
        <ecNumber evidence="10">1.16.3.1</ecNumber>
    </recommendedName>
</protein>
<dbReference type="Pfam" id="PF00210">
    <property type="entry name" value="Ferritin"/>
    <property type="match status" value="1"/>
</dbReference>
<dbReference type="CDD" id="cd01055">
    <property type="entry name" value="Nonheme_Ferritin"/>
    <property type="match status" value="1"/>
</dbReference>
<dbReference type="HAMAP" id="MF_00373">
    <property type="entry name" value="Ribosomal_bL28"/>
    <property type="match status" value="1"/>
</dbReference>
<dbReference type="GO" id="GO:0008199">
    <property type="term" value="F:ferric iron binding"/>
    <property type="evidence" value="ECO:0007669"/>
    <property type="project" value="InterPro"/>
</dbReference>
<evidence type="ECO:0000256" key="8">
    <source>
        <dbReference type="ARBA" id="ARBA00023274"/>
    </source>
</evidence>
<evidence type="ECO:0000256" key="10">
    <source>
        <dbReference type="RuleBase" id="RU361145"/>
    </source>
</evidence>
<evidence type="ECO:0000256" key="3">
    <source>
        <dbReference type="ARBA" id="ARBA00022434"/>
    </source>
</evidence>